<evidence type="ECO:0000313" key="1">
    <source>
        <dbReference type="EMBL" id="GAX02120.1"/>
    </source>
</evidence>
<proteinExistence type="predicted"/>
<dbReference type="OrthoDB" id="2287048at2"/>
<dbReference type="EMBL" id="BCMG01000012">
    <property type="protein sequence ID" value="GAX02120.1"/>
    <property type="molecule type" value="Genomic_DNA"/>
</dbReference>
<organism evidence="1 2">
    <name type="scientific">Secundilactobacillus silagei JCM 19001</name>
    <dbReference type="NCBI Taxonomy" id="1302250"/>
    <lineage>
        <taxon>Bacteria</taxon>
        <taxon>Bacillati</taxon>
        <taxon>Bacillota</taxon>
        <taxon>Bacilli</taxon>
        <taxon>Lactobacillales</taxon>
        <taxon>Lactobacillaceae</taxon>
        <taxon>Secundilactobacillus</taxon>
    </lineage>
</organism>
<evidence type="ECO:0000313" key="2">
    <source>
        <dbReference type="Proteomes" id="UP000198402"/>
    </source>
</evidence>
<sequence length="179" mass="20164">MANNLFELYLEDDADSFVVGTAVAETPQQLLIVSIDDNGQVDSVELIGRAHVSKIVTDTTYLEFCQSMIAENKAVNAFDPFQLAEQLPTSWQSMDRLLTECQNERRLISLVTDSEIYTGHVSLISAHQIGLQLVDFESLSFGAPTLIDKSDVMVIDYVSRQNNYVTKYWQHKGQKPKKD</sequence>
<dbReference type="AlphaFoldDB" id="A0A1Z5IK43"/>
<accession>A0A1Z5IK43</accession>
<keyword evidence="2" id="KW-1185">Reference proteome</keyword>
<protein>
    <submittedName>
        <fullName evidence="1">Uncharacterized protein</fullName>
    </submittedName>
</protein>
<comment type="caution">
    <text evidence="1">The sequence shown here is derived from an EMBL/GenBank/DDBJ whole genome shotgun (WGS) entry which is preliminary data.</text>
</comment>
<name>A0A1Z5IK43_9LACO</name>
<gene>
    <name evidence="1" type="ORF">IWT126_02184</name>
</gene>
<dbReference type="RefSeq" id="WP_054655893.1">
    <property type="nucleotide sequence ID" value="NZ_BBFL01000013.1"/>
</dbReference>
<reference evidence="1 2" key="1">
    <citation type="submission" date="2015-11" db="EMBL/GenBank/DDBJ databases">
        <title>Draft genome sequences of new species of the genus Lactobacillus isolated from orchardgrass silage.</title>
        <authorList>
            <person name="Tohno M."/>
            <person name="Tanizawa Y."/>
            <person name="Arita M."/>
        </authorList>
    </citation>
    <scope>NUCLEOTIDE SEQUENCE [LARGE SCALE GENOMIC DNA]</scope>
    <source>
        <strain evidence="1 2">IWT126</strain>
    </source>
</reference>
<dbReference type="STRING" id="1302250.GCA_001313225_02711"/>
<dbReference type="Proteomes" id="UP000198402">
    <property type="component" value="Unassembled WGS sequence"/>
</dbReference>